<proteinExistence type="predicted"/>
<dbReference type="InterPro" id="IPR005303">
    <property type="entry name" value="MOCOS_middle"/>
</dbReference>
<accession>A0ABX2PCX2</accession>
<dbReference type="Pfam" id="PF03476">
    <property type="entry name" value="MOSC_N"/>
    <property type="match status" value="1"/>
</dbReference>
<dbReference type="InterPro" id="IPR011037">
    <property type="entry name" value="Pyrv_Knase-like_insert_dom_sf"/>
</dbReference>
<dbReference type="Proteomes" id="UP000523601">
    <property type="component" value="Unassembled WGS sequence"/>
</dbReference>
<protein>
    <submittedName>
        <fullName evidence="2">MOSC domain-containing protein</fullName>
    </submittedName>
</protein>
<dbReference type="SUPFAM" id="SSF50800">
    <property type="entry name" value="PK beta-barrel domain-like"/>
    <property type="match status" value="1"/>
</dbReference>
<gene>
    <name evidence="2" type="ORF">HJ526_03670</name>
</gene>
<dbReference type="InterPro" id="IPR052716">
    <property type="entry name" value="MOSC_domain"/>
</dbReference>
<name>A0ABX2PCX2_9RHOB</name>
<dbReference type="Gene3D" id="2.40.33.20">
    <property type="entry name" value="PK beta-barrel domain-like"/>
    <property type="match status" value="1"/>
</dbReference>
<sequence length="244" mass="27199">MARVTHLFRHPIKGLGAETLLVTDLNIDRPLPHDRQWAILQEGQTDTGTWQRRRTFGHVARGPKLAATRVQMTGGTISVTHPDQPLLTFDPQTEAQHLLDWIAPLWDDEMQPPAALIQSPPMGMTDADYPSVSIMSQSSLTALAEAADQPLSMHRFRGNIWIDGTAPWAENDWTGRTLRIGTAELQVIEPIIRCRAIEANPETGLRDANLTKTLKSHWDHVYFGVNARVTKPGTIRPGDTLEVL</sequence>
<dbReference type="Pfam" id="PF03473">
    <property type="entry name" value="MOSC"/>
    <property type="match status" value="1"/>
</dbReference>
<reference evidence="2 3" key="1">
    <citation type="submission" date="2020-04" db="EMBL/GenBank/DDBJ databases">
        <title>Donghicola sp., a member of the Rhodobacteraceae family isolated from mangrove forest in Thailand.</title>
        <authorList>
            <person name="Charoenyingcharoen P."/>
            <person name="Yukphan P."/>
        </authorList>
    </citation>
    <scope>NUCLEOTIDE SEQUENCE [LARGE SCALE GENOMIC DNA]</scope>
    <source>
        <strain evidence="2 3">C2-DW-16</strain>
    </source>
</reference>
<evidence type="ECO:0000313" key="3">
    <source>
        <dbReference type="Proteomes" id="UP000523601"/>
    </source>
</evidence>
<organism evidence="2 3">
    <name type="scientific">Donghicola mangrovi</name>
    <dbReference type="NCBI Taxonomy" id="2729614"/>
    <lineage>
        <taxon>Bacteria</taxon>
        <taxon>Pseudomonadati</taxon>
        <taxon>Pseudomonadota</taxon>
        <taxon>Alphaproteobacteria</taxon>
        <taxon>Rhodobacterales</taxon>
        <taxon>Roseobacteraceae</taxon>
        <taxon>Donghicola</taxon>
    </lineage>
</organism>
<comment type="caution">
    <text evidence="2">The sequence shown here is derived from an EMBL/GenBank/DDBJ whole genome shotgun (WGS) entry which is preliminary data.</text>
</comment>
<dbReference type="EMBL" id="JABCJD010000001">
    <property type="protein sequence ID" value="NVO26509.1"/>
    <property type="molecule type" value="Genomic_DNA"/>
</dbReference>
<dbReference type="PANTHER" id="PTHR36930:SF1">
    <property type="entry name" value="MOSC DOMAIN-CONTAINING PROTEIN"/>
    <property type="match status" value="1"/>
</dbReference>
<feature type="domain" description="MOSC" evidence="1">
    <location>
        <begin position="84"/>
        <end position="244"/>
    </location>
</feature>
<dbReference type="PANTHER" id="PTHR36930">
    <property type="entry name" value="METAL-SULFUR CLUSTER BIOSYNTHESIS PROTEINS YUAD-RELATED"/>
    <property type="match status" value="1"/>
</dbReference>
<dbReference type="PROSITE" id="PS51340">
    <property type="entry name" value="MOSC"/>
    <property type="match status" value="1"/>
</dbReference>
<evidence type="ECO:0000313" key="2">
    <source>
        <dbReference type="EMBL" id="NVO26509.1"/>
    </source>
</evidence>
<dbReference type="InterPro" id="IPR005302">
    <property type="entry name" value="MoCF_Sase_C"/>
</dbReference>
<dbReference type="RefSeq" id="WP_176852889.1">
    <property type="nucleotide sequence ID" value="NZ_JABCJD010000001.1"/>
</dbReference>
<evidence type="ECO:0000259" key="1">
    <source>
        <dbReference type="PROSITE" id="PS51340"/>
    </source>
</evidence>
<keyword evidence="3" id="KW-1185">Reference proteome</keyword>